<keyword evidence="2" id="KW-1185">Reference proteome</keyword>
<reference evidence="1 2" key="1">
    <citation type="submission" date="2016-09" db="EMBL/GenBank/DDBJ databases">
        <title>Complete genome sequence of Deltia acidovorans CM13 isolated from murine proximal colonic tissue.</title>
        <authorList>
            <person name="Saffarian A."/>
        </authorList>
    </citation>
    <scope>NUCLEOTIDE SEQUENCE [LARGE SCALE GENOMIC DNA]</scope>
    <source>
        <strain evidence="1 2">CM13</strain>
    </source>
</reference>
<proteinExistence type="predicted"/>
<dbReference type="Proteomes" id="UP000095607">
    <property type="component" value="Chromosome"/>
</dbReference>
<accession>A0ABM6E9Y8</accession>
<organism evidence="1 2">
    <name type="scientific">Delftia tsuruhatensis</name>
    <dbReference type="NCBI Taxonomy" id="180282"/>
    <lineage>
        <taxon>Bacteria</taxon>
        <taxon>Pseudomonadati</taxon>
        <taxon>Pseudomonadota</taxon>
        <taxon>Betaproteobacteria</taxon>
        <taxon>Burkholderiales</taxon>
        <taxon>Comamonadaceae</taxon>
        <taxon>Delftia</taxon>
    </lineage>
</organism>
<name>A0ABM6E9Y8_9BURK</name>
<protein>
    <submittedName>
        <fullName evidence="1">Uncharacterized protein</fullName>
    </submittedName>
</protein>
<gene>
    <name evidence="1" type="ORF">BI380_25460</name>
</gene>
<sequence length="72" mass="7968">MSARASTFFQATDSRPQRFWFAPESPEIEHAFLHTTSSLYPTHNVSAMLTSLSGLASPSKLRSIKLSQLVTV</sequence>
<dbReference type="EMBL" id="CP017420">
    <property type="protein sequence ID" value="AOV04438.1"/>
    <property type="molecule type" value="Genomic_DNA"/>
</dbReference>
<evidence type="ECO:0000313" key="2">
    <source>
        <dbReference type="Proteomes" id="UP000095607"/>
    </source>
</evidence>
<evidence type="ECO:0000313" key="1">
    <source>
        <dbReference type="EMBL" id="AOV04438.1"/>
    </source>
</evidence>